<gene>
    <name evidence="1" type="ORF">OEA41_004089</name>
</gene>
<protein>
    <submittedName>
        <fullName evidence="1">Uncharacterized protein</fullName>
    </submittedName>
</protein>
<proteinExistence type="predicted"/>
<name>A0AAD9Z5W2_9LECA</name>
<organism evidence="1 2">
    <name type="scientific">Lepraria neglecta</name>
    <dbReference type="NCBI Taxonomy" id="209136"/>
    <lineage>
        <taxon>Eukaryota</taxon>
        <taxon>Fungi</taxon>
        <taxon>Dikarya</taxon>
        <taxon>Ascomycota</taxon>
        <taxon>Pezizomycotina</taxon>
        <taxon>Lecanoromycetes</taxon>
        <taxon>OSLEUM clade</taxon>
        <taxon>Lecanoromycetidae</taxon>
        <taxon>Lecanorales</taxon>
        <taxon>Lecanorineae</taxon>
        <taxon>Stereocaulaceae</taxon>
        <taxon>Lepraria</taxon>
    </lineage>
</organism>
<dbReference type="InterPro" id="IPR029063">
    <property type="entry name" value="SAM-dependent_MTases_sf"/>
</dbReference>
<evidence type="ECO:0000313" key="2">
    <source>
        <dbReference type="Proteomes" id="UP001276659"/>
    </source>
</evidence>
<dbReference type="Proteomes" id="UP001276659">
    <property type="component" value="Unassembled WGS sequence"/>
</dbReference>
<dbReference type="EMBL" id="JASNWA010000008">
    <property type="protein sequence ID" value="KAK3172005.1"/>
    <property type="molecule type" value="Genomic_DNA"/>
</dbReference>
<dbReference type="SUPFAM" id="SSF53335">
    <property type="entry name" value="S-adenosyl-L-methionine-dependent methyltransferases"/>
    <property type="match status" value="1"/>
</dbReference>
<dbReference type="AlphaFoldDB" id="A0AAD9Z5W2"/>
<keyword evidence="2" id="KW-1185">Reference proteome</keyword>
<comment type="caution">
    <text evidence="1">The sequence shown here is derived from an EMBL/GenBank/DDBJ whole genome shotgun (WGS) entry which is preliminary data.</text>
</comment>
<reference evidence="1" key="1">
    <citation type="submission" date="2022-11" db="EMBL/GenBank/DDBJ databases">
        <title>Chromosomal genome sequence assembly and mating type (MAT) locus characterization of the leprose asexual lichenized fungus Lepraria neglecta (Nyl.) Erichsen.</title>
        <authorList>
            <person name="Allen J.L."/>
            <person name="Pfeffer B."/>
        </authorList>
    </citation>
    <scope>NUCLEOTIDE SEQUENCE</scope>
    <source>
        <strain evidence="1">Allen 5258</strain>
    </source>
</reference>
<evidence type="ECO:0000313" key="1">
    <source>
        <dbReference type="EMBL" id="KAK3172005.1"/>
    </source>
</evidence>
<dbReference type="Gene3D" id="3.40.50.150">
    <property type="entry name" value="Vaccinia Virus protein VP39"/>
    <property type="match status" value="1"/>
</dbReference>
<sequence length="325" mass="36900">MNMGYWDCSDFSTACGRLLNEVLKTADLIDEHGDRTARYPIKLLDLGIGCCDQTIEMIKEYPSLFDAYIGLTIDHTQFDYAHQRLSSLSTSTPNAYEFTVQDETLTATELEENPSESSSLLQKKLESHVGEIEGKKPKAVKFFCADAAKPEQWKPELREAIRPKLTEETMKASMSKLAKQITWVLALDTLYHFSPSRQLIFNHSYQKLQASIMAFDLLLGDQATIFEQLCVCVLALLMGCPVGNFMTKDEYKTQLLKAGYEEENIEIKDISEHVFTGLADYIEKRDTELKRYLGRGIGAYKAFGWILRWWARSGVVRGCIVVAKI</sequence>
<accession>A0AAD9Z5W2</accession>